<dbReference type="InterPro" id="IPR014756">
    <property type="entry name" value="Ig_E-set"/>
</dbReference>
<evidence type="ECO:0000256" key="2">
    <source>
        <dbReference type="SAM" id="MobiDB-lite"/>
    </source>
</evidence>
<dbReference type="InterPro" id="IPR011021">
    <property type="entry name" value="Arrestin-like_N"/>
</dbReference>
<evidence type="ECO:0000256" key="1">
    <source>
        <dbReference type="ARBA" id="ARBA00005298"/>
    </source>
</evidence>
<sequence>MLPMAAGHKMQSDGPDTKCSQTGRTQNAVRRAGHKMQSHGPDTKCSQTGWTQNAVRRAGHKMQSDGPDTKCSQTGRTQNAVRRAGHKMQSDGPDTNAVRRAGHKMQSDGPDTKCSQTGRTQNAVRRAGHKMQSDGLDTKCSQTGWTQNAVRRAGHKMQSDGLDTKCSQTGWTQMQSDGLDTKCSICLEAVGEAKVEWMTSSDVQNSDEEIFNHTSVLPIKGEKQIDEEGILHSGSHYFPFEFTLPQKLPSSFKGKHGRLRYYVRMSVYSQGVFSQSGPHTERTSKFAVIGALDLNTEPDASVWTRLIAAQSS</sequence>
<comment type="similarity">
    <text evidence="1">Belongs to the arrestin family.</text>
</comment>
<dbReference type="PANTHER" id="PTHR11188:SF17">
    <property type="entry name" value="FI21816P1"/>
    <property type="match status" value="1"/>
</dbReference>
<dbReference type="Proteomes" id="UP001283361">
    <property type="component" value="Unassembled WGS sequence"/>
</dbReference>
<feature type="compositionally biased region" description="Polar residues" evidence="2">
    <location>
        <begin position="44"/>
        <end position="54"/>
    </location>
</feature>
<dbReference type="EMBL" id="JAWDGP010008094">
    <property type="protein sequence ID" value="KAK3691427.1"/>
    <property type="molecule type" value="Genomic_DNA"/>
</dbReference>
<dbReference type="SUPFAM" id="SSF81296">
    <property type="entry name" value="E set domains"/>
    <property type="match status" value="1"/>
</dbReference>
<evidence type="ECO:0000259" key="3">
    <source>
        <dbReference type="Pfam" id="PF00339"/>
    </source>
</evidence>
<feature type="compositionally biased region" description="Polar residues" evidence="2">
    <location>
        <begin position="70"/>
        <end position="80"/>
    </location>
</feature>
<dbReference type="PANTHER" id="PTHR11188">
    <property type="entry name" value="ARRESTIN DOMAIN CONTAINING PROTEIN"/>
    <property type="match status" value="1"/>
</dbReference>
<reference evidence="4" key="1">
    <citation type="journal article" date="2023" name="G3 (Bethesda)">
        <title>A reference genome for the long-term kleptoplast-retaining sea slug Elysia crispata morphotype clarki.</title>
        <authorList>
            <person name="Eastman K.E."/>
            <person name="Pendleton A.L."/>
            <person name="Shaikh M.A."/>
            <person name="Suttiyut T."/>
            <person name="Ogas R."/>
            <person name="Tomko P."/>
            <person name="Gavelis G."/>
            <person name="Widhalm J.R."/>
            <person name="Wisecaver J.H."/>
        </authorList>
    </citation>
    <scope>NUCLEOTIDE SEQUENCE</scope>
    <source>
        <strain evidence="4">ECLA1</strain>
    </source>
</reference>
<dbReference type="AlphaFoldDB" id="A0AAE1CEN4"/>
<accession>A0AAE1CEN4</accession>
<proteinExistence type="inferred from homology"/>
<dbReference type="GO" id="GO:0015031">
    <property type="term" value="P:protein transport"/>
    <property type="evidence" value="ECO:0007669"/>
    <property type="project" value="TreeGrafter"/>
</dbReference>
<evidence type="ECO:0000313" key="5">
    <source>
        <dbReference type="Proteomes" id="UP001283361"/>
    </source>
</evidence>
<dbReference type="InterPro" id="IPR014752">
    <property type="entry name" value="Arrestin-like_C"/>
</dbReference>
<protein>
    <recommendedName>
        <fullName evidence="3">Arrestin-like N-terminal domain-containing protein</fullName>
    </recommendedName>
</protein>
<feature type="compositionally biased region" description="Polar residues" evidence="2">
    <location>
        <begin position="18"/>
        <end position="28"/>
    </location>
</feature>
<feature type="compositionally biased region" description="Polar residues" evidence="2">
    <location>
        <begin position="113"/>
        <end position="123"/>
    </location>
</feature>
<dbReference type="Gene3D" id="2.60.40.640">
    <property type="match status" value="1"/>
</dbReference>
<dbReference type="GO" id="GO:0005737">
    <property type="term" value="C:cytoplasm"/>
    <property type="evidence" value="ECO:0007669"/>
    <property type="project" value="TreeGrafter"/>
</dbReference>
<dbReference type="Pfam" id="PF00339">
    <property type="entry name" value="Arrestin_N"/>
    <property type="match status" value="1"/>
</dbReference>
<evidence type="ECO:0000313" key="4">
    <source>
        <dbReference type="EMBL" id="KAK3691427.1"/>
    </source>
</evidence>
<feature type="domain" description="Arrestin-like N-terminal" evidence="3">
    <location>
        <begin position="184"/>
        <end position="295"/>
    </location>
</feature>
<name>A0AAE1CEN4_9GAST</name>
<keyword evidence="5" id="KW-1185">Reference proteome</keyword>
<comment type="caution">
    <text evidence="4">The sequence shown here is derived from an EMBL/GenBank/DDBJ whole genome shotgun (WGS) entry which is preliminary data.</text>
</comment>
<gene>
    <name evidence="4" type="ORF">RRG08_036230</name>
</gene>
<dbReference type="InterPro" id="IPR050357">
    <property type="entry name" value="Arrestin_domain-protein"/>
</dbReference>
<feature type="region of interest" description="Disordered" evidence="2">
    <location>
        <begin position="1"/>
        <end position="140"/>
    </location>
</feature>
<organism evidence="4 5">
    <name type="scientific">Elysia crispata</name>
    <name type="common">lettuce slug</name>
    <dbReference type="NCBI Taxonomy" id="231223"/>
    <lineage>
        <taxon>Eukaryota</taxon>
        <taxon>Metazoa</taxon>
        <taxon>Spiralia</taxon>
        <taxon>Lophotrochozoa</taxon>
        <taxon>Mollusca</taxon>
        <taxon>Gastropoda</taxon>
        <taxon>Heterobranchia</taxon>
        <taxon>Euthyneura</taxon>
        <taxon>Panpulmonata</taxon>
        <taxon>Sacoglossa</taxon>
        <taxon>Placobranchoidea</taxon>
        <taxon>Plakobranchidae</taxon>
        <taxon>Elysia</taxon>
    </lineage>
</organism>